<feature type="signal peptide" evidence="2">
    <location>
        <begin position="1"/>
        <end position="19"/>
    </location>
</feature>
<dbReference type="EMBL" id="KA646062">
    <property type="protein sequence ID" value="AFP60691.1"/>
    <property type="molecule type" value="mRNA"/>
</dbReference>
<feature type="region of interest" description="Disordered" evidence="1">
    <location>
        <begin position="245"/>
        <end position="281"/>
    </location>
</feature>
<dbReference type="AlphaFoldDB" id="T1PBE1"/>
<evidence type="ECO:0000256" key="2">
    <source>
        <dbReference type="SAM" id="SignalP"/>
    </source>
</evidence>
<proteinExistence type="evidence at transcript level"/>
<dbReference type="eggNOG" id="ENOG502T09C">
    <property type="taxonomic scope" value="Eukaryota"/>
</dbReference>
<dbReference type="VEuPathDB" id="VectorBase:MDOA009139"/>
<keyword evidence="5" id="KW-1185">Reference proteome</keyword>
<reference evidence="4" key="2">
    <citation type="submission" date="2020-05" db="UniProtKB">
        <authorList>
            <consortium name="EnsemblMetazoa"/>
        </authorList>
    </citation>
    <scope>IDENTIFICATION</scope>
    <source>
        <strain evidence="4">Aabys</strain>
    </source>
</reference>
<accession>T1PBE1</accession>
<evidence type="ECO:0000313" key="4">
    <source>
        <dbReference type="EnsemblMetazoa" id="MDOA009139-PA"/>
    </source>
</evidence>
<dbReference type="Proteomes" id="UP001652621">
    <property type="component" value="Unplaced"/>
</dbReference>
<gene>
    <name evidence="6" type="primary">LOC101896165</name>
    <name evidence="4" type="synonym">101896165</name>
</gene>
<evidence type="ECO:0000256" key="1">
    <source>
        <dbReference type="SAM" id="MobiDB-lite"/>
    </source>
</evidence>
<sequence>MLTGISYLLVTCLATISTAIRVDWNTNTGPIIPPTPRTTIRPIPPFREPAPVWEDLSNDIPNPNPYVYVLPPPSRPKQRLNTNVNYDTNPNKYGTLIRPSLQTTNYYQQQSNTPQQVAGLAPQYIPNVGTRYVAVVPKTSGVTGTTSSTAANVLSPNDNENNYKFQGKYNAKTKKYKVYEKVKYVPINYYTELEENDSVSEATSKRNLPAEIPVWAPFDDEDLPNVEYTVKLENLLATAEKLSGTTPVTTTSTTNTSMASSTPSTSAAPSSSSTPAPSKSSFKFYSKHIYPKDSTLKLKEKLNKKS</sequence>
<dbReference type="RefSeq" id="XP_005181325.1">
    <property type="nucleotide sequence ID" value="XM_005181268.3"/>
</dbReference>
<reference evidence="6" key="3">
    <citation type="submission" date="2025-04" db="UniProtKB">
        <authorList>
            <consortium name="RefSeq"/>
        </authorList>
    </citation>
    <scope>IDENTIFICATION</scope>
    <source>
        <strain evidence="6">Aabys</strain>
    </source>
</reference>
<name>T1PBE1_MUSDO</name>
<evidence type="ECO:0000313" key="5">
    <source>
        <dbReference type="Proteomes" id="UP001652621"/>
    </source>
</evidence>
<evidence type="ECO:0000313" key="6">
    <source>
        <dbReference type="RefSeq" id="XP_005181325.1"/>
    </source>
</evidence>
<protein>
    <submittedName>
        <fullName evidence="3">Sporozoite P67 surface antigen</fullName>
    </submittedName>
    <submittedName>
        <fullName evidence="6">Uncharacterized protein LOC101896165</fullName>
    </submittedName>
</protein>
<reference evidence="3" key="1">
    <citation type="submission" date="2012-08" db="EMBL/GenBank/DDBJ databases">
        <title>Transcriptome of adult Musca domestica launches a platform for comparative house fly gene expression and characterization of differential gene expression among resistant and susceptible house flies.</title>
        <authorList>
            <person name="Liu N."/>
            <person name="Zhang L."/>
            <person name="Li M."/>
            <person name="Reid W."/>
        </authorList>
    </citation>
    <scope>NUCLEOTIDE SEQUENCE</scope>
    <source>
        <strain evidence="3">ALHF</strain>
        <tissue evidence="3">Whole body</tissue>
    </source>
</reference>
<keyword evidence="2" id="KW-0732">Signal</keyword>
<dbReference type="VEuPathDB" id="VectorBase:MDOMA2_019259"/>
<feature type="chain" id="PRO_5014313716" evidence="2">
    <location>
        <begin position="20"/>
        <end position="306"/>
    </location>
</feature>
<dbReference type="KEGG" id="mde:101896165"/>
<evidence type="ECO:0000313" key="3">
    <source>
        <dbReference type="EMBL" id="AFP60691.1"/>
    </source>
</evidence>
<dbReference type="CTD" id="109831"/>
<dbReference type="OrthoDB" id="7789789at2759"/>
<dbReference type="EnsemblMetazoa" id="MDOA009139-RA">
    <property type="protein sequence ID" value="MDOA009139-PA"/>
    <property type="gene ID" value="MDOA009139"/>
</dbReference>
<dbReference type="GeneID" id="101896165"/>
<organism evidence="3">
    <name type="scientific">Musca domestica</name>
    <name type="common">House fly</name>
    <dbReference type="NCBI Taxonomy" id="7370"/>
    <lineage>
        <taxon>Eukaryota</taxon>
        <taxon>Metazoa</taxon>
        <taxon>Ecdysozoa</taxon>
        <taxon>Arthropoda</taxon>
        <taxon>Hexapoda</taxon>
        <taxon>Insecta</taxon>
        <taxon>Pterygota</taxon>
        <taxon>Neoptera</taxon>
        <taxon>Endopterygota</taxon>
        <taxon>Diptera</taxon>
        <taxon>Brachycera</taxon>
        <taxon>Muscomorpha</taxon>
        <taxon>Muscoidea</taxon>
        <taxon>Muscidae</taxon>
        <taxon>Musca</taxon>
    </lineage>
</organism>